<dbReference type="PROSITE" id="PS50240">
    <property type="entry name" value="TRYPSIN_DOM"/>
    <property type="match status" value="1"/>
</dbReference>
<dbReference type="AlphaFoldDB" id="A0A1I1YFC5"/>
<feature type="signal peptide" evidence="2">
    <location>
        <begin position="1"/>
        <end position="18"/>
    </location>
</feature>
<dbReference type="Proteomes" id="UP000325289">
    <property type="component" value="Unassembled WGS sequence"/>
</dbReference>
<dbReference type="GO" id="GO:0006508">
    <property type="term" value="P:proteolysis"/>
    <property type="evidence" value="ECO:0007669"/>
    <property type="project" value="InterPro"/>
</dbReference>
<protein>
    <submittedName>
        <fullName evidence="4">Trypsin-like peptidase domain-containing protein</fullName>
    </submittedName>
</protein>
<feature type="domain" description="Peptidase S1" evidence="3">
    <location>
        <begin position="1"/>
        <end position="206"/>
    </location>
</feature>
<dbReference type="InterPro" id="IPR050966">
    <property type="entry name" value="Glutamyl_endopeptidase"/>
</dbReference>
<keyword evidence="1 2" id="KW-0732">Signal</keyword>
<dbReference type="OrthoDB" id="267336at2"/>
<dbReference type="SUPFAM" id="SSF50494">
    <property type="entry name" value="Trypsin-like serine proteases"/>
    <property type="match status" value="1"/>
</dbReference>
<dbReference type="InterPro" id="IPR001314">
    <property type="entry name" value="Peptidase_S1A"/>
</dbReference>
<dbReference type="InterPro" id="IPR018114">
    <property type="entry name" value="TRYPSIN_HIS"/>
</dbReference>
<dbReference type="InterPro" id="IPR001254">
    <property type="entry name" value="Trypsin_dom"/>
</dbReference>
<evidence type="ECO:0000256" key="1">
    <source>
        <dbReference type="ARBA" id="ARBA00022729"/>
    </source>
</evidence>
<dbReference type="Pfam" id="PF13365">
    <property type="entry name" value="Trypsin_2"/>
    <property type="match status" value="1"/>
</dbReference>
<dbReference type="RefSeq" id="WP_149756142.1">
    <property type="nucleotide sequence ID" value="NZ_FOMS01000007.1"/>
</dbReference>
<evidence type="ECO:0000313" key="4">
    <source>
        <dbReference type="EMBL" id="SFE18089.1"/>
    </source>
</evidence>
<dbReference type="GO" id="GO:0004252">
    <property type="term" value="F:serine-type endopeptidase activity"/>
    <property type="evidence" value="ECO:0007669"/>
    <property type="project" value="InterPro"/>
</dbReference>
<dbReference type="EMBL" id="FOMS01000007">
    <property type="protein sequence ID" value="SFE18089.1"/>
    <property type="molecule type" value="Genomic_DNA"/>
</dbReference>
<evidence type="ECO:0000259" key="3">
    <source>
        <dbReference type="PROSITE" id="PS50240"/>
    </source>
</evidence>
<keyword evidence="5" id="KW-1185">Reference proteome</keyword>
<dbReference type="PRINTS" id="PR00722">
    <property type="entry name" value="CHYMOTRYPSIN"/>
</dbReference>
<proteinExistence type="predicted"/>
<accession>A0A1I1YFC5</accession>
<dbReference type="InterPro" id="IPR009003">
    <property type="entry name" value="Peptidase_S1_PA"/>
</dbReference>
<feature type="chain" id="PRO_5009302025" evidence="2">
    <location>
        <begin position="19"/>
        <end position="209"/>
    </location>
</feature>
<organism evidence="4 5">
    <name type="scientific">Roseivivax sediminis</name>
    <dbReference type="NCBI Taxonomy" id="936889"/>
    <lineage>
        <taxon>Bacteria</taxon>
        <taxon>Pseudomonadati</taxon>
        <taxon>Pseudomonadota</taxon>
        <taxon>Alphaproteobacteria</taxon>
        <taxon>Rhodobacterales</taxon>
        <taxon>Roseobacteraceae</taxon>
        <taxon>Roseivivax</taxon>
    </lineage>
</organism>
<dbReference type="Gene3D" id="2.40.10.10">
    <property type="entry name" value="Trypsin-like serine proteases"/>
    <property type="match status" value="2"/>
</dbReference>
<dbReference type="PROSITE" id="PS00134">
    <property type="entry name" value="TRYPSIN_HIS"/>
    <property type="match status" value="1"/>
</dbReference>
<evidence type="ECO:0000256" key="2">
    <source>
        <dbReference type="SAM" id="SignalP"/>
    </source>
</evidence>
<gene>
    <name evidence="4" type="ORF">SAMN04515678_10716</name>
</gene>
<dbReference type="SMART" id="SM00020">
    <property type="entry name" value="Tryp_SPc"/>
    <property type="match status" value="1"/>
</dbReference>
<dbReference type="PANTHER" id="PTHR15462">
    <property type="entry name" value="SERINE PROTEASE"/>
    <property type="match status" value="1"/>
</dbReference>
<sequence>MRPILILLAALMAAPALAQDAIGRVNIAGYNTRGMCTGTLVAPRVVLTAAHCVLGPDGARRNLSDMVFVAGWDGAGHAGATRIDGAEVHPAATDSGGIDVAHDLALLRLSQPLDLAPLPLGTAPPEGPFALAGYTRTRPHRLSRSEGCTGTPGPVWRIGCTIERGQSGGPVLFGTDAPHIVAVISARSGDGALAVPVDGWVRRTLARLH</sequence>
<dbReference type="PANTHER" id="PTHR15462:SF8">
    <property type="entry name" value="SERINE PROTEASE"/>
    <property type="match status" value="1"/>
</dbReference>
<reference evidence="4 5" key="1">
    <citation type="submission" date="2016-10" db="EMBL/GenBank/DDBJ databases">
        <authorList>
            <person name="Varghese N."/>
            <person name="Submissions S."/>
        </authorList>
    </citation>
    <scope>NUCLEOTIDE SEQUENCE [LARGE SCALE GENOMIC DNA]</scope>
    <source>
        <strain evidence="5">YIM D21,KCTC 23444,ACCC 10710</strain>
    </source>
</reference>
<dbReference type="InterPro" id="IPR043504">
    <property type="entry name" value="Peptidase_S1_PA_chymotrypsin"/>
</dbReference>
<name>A0A1I1YFC5_9RHOB</name>
<evidence type="ECO:0000313" key="5">
    <source>
        <dbReference type="Proteomes" id="UP000325289"/>
    </source>
</evidence>